<dbReference type="InterPro" id="IPR049560">
    <property type="entry name" value="MeTrfase_RsmB-F_NOP2_cat"/>
</dbReference>
<evidence type="ECO:0000256" key="13">
    <source>
        <dbReference type="PROSITE-ProRule" id="PRU01023"/>
    </source>
</evidence>
<evidence type="ECO:0000313" key="16">
    <source>
        <dbReference type="Proteomes" id="UP000294567"/>
    </source>
</evidence>
<name>A0A4R3KYH3_9FIRM</name>
<dbReference type="EMBL" id="SMAE01000005">
    <property type="protein sequence ID" value="TCS89602.1"/>
    <property type="molecule type" value="Genomic_DNA"/>
</dbReference>
<keyword evidence="7 13" id="KW-0808">Transferase</keyword>
<feature type="binding site" evidence="13">
    <location>
        <position position="327"/>
    </location>
    <ligand>
        <name>S-adenosyl-L-methionine</name>
        <dbReference type="ChEBI" id="CHEBI:59789"/>
    </ligand>
</feature>
<evidence type="ECO:0000256" key="7">
    <source>
        <dbReference type="ARBA" id="ARBA00022679"/>
    </source>
</evidence>
<comment type="caution">
    <text evidence="15">The sequence shown here is derived from an EMBL/GenBank/DDBJ whole genome shotgun (WGS) entry which is preliminary data.</text>
</comment>
<dbReference type="InterPro" id="IPR004573">
    <property type="entry name" value="rRNA_ssu_MeTfrase_B"/>
</dbReference>
<evidence type="ECO:0000256" key="3">
    <source>
        <dbReference type="ARBA" id="ARBA00012140"/>
    </source>
</evidence>
<evidence type="ECO:0000256" key="6">
    <source>
        <dbReference type="ARBA" id="ARBA00022603"/>
    </source>
</evidence>
<keyword evidence="5" id="KW-0698">rRNA processing</keyword>
<protein>
    <recommendedName>
        <fullName evidence="3">16S rRNA (cytosine(967)-C(5))-methyltransferase</fullName>
        <ecNumber evidence="3">2.1.1.176</ecNumber>
    </recommendedName>
    <alternativeName>
        <fullName evidence="10">16S rRNA m5C967 methyltransferase</fullName>
    </alternativeName>
    <alternativeName>
        <fullName evidence="11">rRNA (cytosine-C(5)-)-methyltransferase RsmB</fullName>
    </alternativeName>
</protein>
<proteinExistence type="inferred from homology"/>
<dbReference type="Gene3D" id="3.30.70.1170">
    <property type="entry name" value="Sun protein, domain 3"/>
    <property type="match status" value="1"/>
</dbReference>
<keyword evidence="4" id="KW-0963">Cytoplasm</keyword>
<evidence type="ECO:0000256" key="4">
    <source>
        <dbReference type="ARBA" id="ARBA00022490"/>
    </source>
</evidence>
<dbReference type="NCBIfam" id="TIGR00563">
    <property type="entry name" value="rsmB"/>
    <property type="match status" value="1"/>
</dbReference>
<dbReference type="InterPro" id="IPR001678">
    <property type="entry name" value="MeTrfase_RsmB-F_NOP2_dom"/>
</dbReference>
<evidence type="ECO:0000313" key="15">
    <source>
        <dbReference type="EMBL" id="TCS89602.1"/>
    </source>
</evidence>
<dbReference type="InterPro" id="IPR035926">
    <property type="entry name" value="NusB-like_sf"/>
</dbReference>
<dbReference type="GO" id="GO:0003723">
    <property type="term" value="F:RNA binding"/>
    <property type="evidence" value="ECO:0007669"/>
    <property type="project" value="UniProtKB-UniRule"/>
</dbReference>
<feature type="binding site" evidence="13">
    <location>
        <position position="282"/>
    </location>
    <ligand>
        <name>S-adenosyl-L-methionine</name>
        <dbReference type="ChEBI" id="CHEBI:59789"/>
    </ligand>
</feature>
<dbReference type="SUPFAM" id="SSF48013">
    <property type="entry name" value="NusB-like"/>
    <property type="match status" value="1"/>
</dbReference>
<dbReference type="PRINTS" id="PR02008">
    <property type="entry name" value="RCMTFAMILY"/>
</dbReference>
<dbReference type="GO" id="GO:0006355">
    <property type="term" value="P:regulation of DNA-templated transcription"/>
    <property type="evidence" value="ECO:0007669"/>
    <property type="project" value="InterPro"/>
</dbReference>
<comment type="similarity">
    <text evidence="13">Belongs to the class I-like SAM-binding methyltransferase superfamily. RsmB/NOP family.</text>
</comment>
<dbReference type="Pfam" id="PF01029">
    <property type="entry name" value="NusB"/>
    <property type="match status" value="1"/>
</dbReference>
<dbReference type="EC" id="2.1.1.176" evidence="3"/>
<comment type="catalytic activity">
    <reaction evidence="12">
        <text>cytidine(967) in 16S rRNA + S-adenosyl-L-methionine = 5-methylcytidine(967) in 16S rRNA + S-adenosyl-L-homocysteine + H(+)</text>
        <dbReference type="Rhea" id="RHEA:42748"/>
        <dbReference type="Rhea" id="RHEA-COMP:10219"/>
        <dbReference type="Rhea" id="RHEA-COMP:10220"/>
        <dbReference type="ChEBI" id="CHEBI:15378"/>
        <dbReference type="ChEBI" id="CHEBI:57856"/>
        <dbReference type="ChEBI" id="CHEBI:59789"/>
        <dbReference type="ChEBI" id="CHEBI:74483"/>
        <dbReference type="ChEBI" id="CHEBI:82748"/>
        <dbReference type="EC" id="2.1.1.176"/>
    </reaction>
</comment>
<dbReference type="PANTHER" id="PTHR22807">
    <property type="entry name" value="NOP2 YEAST -RELATED NOL1/NOP2/FMU SUN DOMAIN-CONTAINING"/>
    <property type="match status" value="1"/>
</dbReference>
<comment type="subcellular location">
    <subcellularLocation>
        <location evidence="2">Cytoplasm</location>
    </subcellularLocation>
</comment>
<dbReference type="Proteomes" id="UP000294567">
    <property type="component" value="Unassembled WGS sequence"/>
</dbReference>
<evidence type="ECO:0000256" key="8">
    <source>
        <dbReference type="ARBA" id="ARBA00022691"/>
    </source>
</evidence>
<evidence type="ECO:0000256" key="5">
    <source>
        <dbReference type="ARBA" id="ARBA00022552"/>
    </source>
</evidence>
<evidence type="ECO:0000256" key="2">
    <source>
        <dbReference type="ARBA" id="ARBA00004496"/>
    </source>
</evidence>
<evidence type="ECO:0000256" key="10">
    <source>
        <dbReference type="ARBA" id="ARBA00030399"/>
    </source>
</evidence>
<dbReference type="PANTHER" id="PTHR22807:SF53">
    <property type="entry name" value="RIBOSOMAL RNA SMALL SUBUNIT METHYLTRANSFERASE B-RELATED"/>
    <property type="match status" value="1"/>
</dbReference>
<dbReference type="FunFam" id="1.10.940.10:FF:000006">
    <property type="entry name" value="16S rRNA (Cytosine(967)-C(5))-methyltransferase RsmB"/>
    <property type="match status" value="1"/>
</dbReference>
<dbReference type="GO" id="GO:0005737">
    <property type="term" value="C:cytoplasm"/>
    <property type="evidence" value="ECO:0007669"/>
    <property type="project" value="UniProtKB-SubCell"/>
</dbReference>
<sequence length="445" mass="51654">MNAREIALNILKDINIKGAYSNYSINKHLTNEISIKDENLIREIVYGVVENRLYIDYIISKASKIKLKKIHPTILEILRIGVYQMIFMDKIPDSAAVNEAVNLSKKHGHKGVSGFINGVLRNIARNKERFKQIDEKDNLNYLSIKYSYPKWMLKRWIDDYGYDFVEELCNVNNSKPLLNIRVNTLKINRNELLNRLKNYGYIVYETKYAKDGIVIENPTRITETEEFKQGFFIIQDESSMLVAQIANPKKQSNVLDLCSAPGGKATHMAQIMENQGYIKCWDIYEHKLNLINKNSYRLGINIIDTEIHDATKLDNRLIGQMDYCIADVPCSGLGIIRRRPEIKWNRKEEDINKLKEIQFKILDNAKQYVKPGGIIIYSTCTISKDENEKVIGRFLNENDDFKLLSFENLICDKRHMEESKNGYIQLFPHIHGTDGFFIAKIIKDL</sequence>
<dbReference type="Pfam" id="PF22458">
    <property type="entry name" value="RsmF-B_ferredox"/>
    <property type="match status" value="1"/>
</dbReference>
<feature type="binding site" evidence="13">
    <location>
        <begin position="258"/>
        <end position="264"/>
    </location>
    <ligand>
        <name>S-adenosyl-L-methionine</name>
        <dbReference type="ChEBI" id="CHEBI:59789"/>
    </ligand>
</feature>
<keyword evidence="6 13" id="KW-0489">Methyltransferase</keyword>
<gene>
    <name evidence="15" type="ORF">EDD65_10575</name>
</gene>
<dbReference type="InterPro" id="IPR023267">
    <property type="entry name" value="RCMT"/>
</dbReference>
<keyword evidence="8 13" id="KW-0949">S-adenosyl-L-methionine</keyword>
<dbReference type="NCBIfam" id="NF011494">
    <property type="entry name" value="PRK14902.1"/>
    <property type="match status" value="1"/>
</dbReference>
<dbReference type="Gene3D" id="1.10.940.10">
    <property type="entry name" value="NusB-like"/>
    <property type="match status" value="1"/>
</dbReference>
<evidence type="ECO:0000256" key="9">
    <source>
        <dbReference type="ARBA" id="ARBA00022884"/>
    </source>
</evidence>
<evidence type="ECO:0000256" key="12">
    <source>
        <dbReference type="ARBA" id="ARBA00047283"/>
    </source>
</evidence>
<dbReference type="GO" id="GO:0008649">
    <property type="term" value="F:rRNA methyltransferase activity"/>
    <property type="evidence" value="ECO:0007669"/>
    <property type="project" value="InterPro"/>
</dbReference>
<dbReference type="FunFam" id="3.40.50.150:FF:000022">
    <property type="entry name" value="Ribosomal RNA small subunit methyltransferase B"/>
    <property type="match status" value="1"/>
</dbReference>
<evidence type="ECO:0000259" key="14">
    <source>
        <dbReference type="PROSITE" id="PS51686"/>
    </source>
</evidence>
<feature type="domain" description="SAM-dependent MTase RsmB/NOP-type" evidence="14">
    <location>
        <begin position="168"/>
        <end position="444"/>
    </location>
</feature>
<dbReference type="PROSITE" id="PS51686">
    <property type="entry name" value="SAM_MT_RSMB_NOP"/>
    <property type="match status" value="1"/>
</dbReference>
<accession>A0A4R3KYH3</accession>
<dbReference type="InterPro" id="IPR006027">
    <property type="entry name" value="NusB_RsmB_TIM44"/>
</dbReference>
<feature type="active site" description="Nucleophile" evidence="13">
    <location>
        <position position="380"/>
    </location>
</feature>
<dbReference type="Pfam" id="PF01189">
    <property type="entry name" value="Methyltr_RsmB-F"/>
    <property type="match status" value="1"/>
</dbReference>
<dbReference type="SUPFAM" id="SSF53335">
    <property type="entry name" value="S-adenosyl-L-methionine-dependent methyltransferases"/>
    <property type="match status" value="1"/>
</dbReference>
<keyword evidence="9 13" id="KW-0694">RNA-binding</keyword>
<dbReference type="AlphaFoldDB" id="A0A4R3KYH3"/>
<feature type="binding site" evidence="13">
    <location>
        <position position="309"/>
    </location>
    <ligand>
        <name>S-adenosyl-L-methionine</name>
        <dbReference type="ChEBI" id="CHEBI:59789"/>
    </ligand>
</feature>
<evidence type="ECO:0000256" key="11">
    <source>
        <dbReference type="ARBA" id="ARBA00031088"/>
    </source>
</evidence>
<comment type="function">
    <text evidence="1">Specifically methylates the cytosine at position 967 (m5C967) of 16S rRNA.</text>
</comment>
<organism evidence="15 16">
    <name type="scientific">Keratinibaculum paraultunense</name>
    <dbReference type="NCBI Taxonomy" id="1278232"/>
    <lineage>
        <taxon>Bacteria</taxon>
        <taxon>Bacillati</taxon>
        <taxon>Bacillota</taxon>
        <taxon>Tissierellia</taxon>
        <taxon>Tissierellales</taxon>
        <taxon>Tepidimicrobiaceae</taxon>
        <taxon>Keratinibaculum</taxon>
    </lineage>
</organism>
<dbReference type="FunFam" id="3.30.70.1170:FF:000003">
    <property type="entry name" value="16S rRNA (Cytosine(967)-C(5))-methyltransferase RsmB"/>
    <property type="match status" value="1"/>
</dbReference>
<evidence type="ECO:0000256" key="1">
    <source>
        <dbReference type="ARBA" id="ARBA00002724"/>
    </source>
</evidence>
<reference evidence="15 16" key="1">
    <citation type="submission" date="2019-03" db="EMBL/GenBank/DDBJ databases">
        <title>Genomic Encyclopedia of Type Strains, Phase IV (KMG-IV): sequencing the most valuable type-strain genomes for metagenomic binning, comparative biology and taxonomic classification.</title>
        <authorList>
            <person name="Goeker M."/>
        </authorList>
    </citation>
    <scope>NUCLEOTIDE SEQUENCE [LARGE SCALE GENOMIC DNA]</scope>
    <source>
        <strain evidence="15 16">DSM 26752</strain>
    </source>
</reference>
<dbReference type="RefSeq" id="WP_132027126.1">
    <property type="nucleotide sequence ID" value="NZ_CP068564.1"/>
</dbReference>
<dbReference type="InterPro" id="IPR029063">
    <property type="entry name" value="SAM-dependent_MTases_sf"/>
</dbReference>
<dbReference type="InterPro" id="IPR054728">
    <property type="entry name" value="RsmB-like_ferredoxin"/>
</dbReference>
<dbReference type="Gene3D" id="3.40.50.150">
    <property type="entry name" value="Vaccinia Virus protein VP39"/>
    <property type="match status" value="1"/>
</dbReference>
<dbReference type="OrthoDB" id="9810297at2"/>
<keyword evidence="16" id="KW-1185">Reference proteome</keyword>